<gene>
    <name evidence="2" type="ORF">C8R41DRAFT_923241</name>
</gene>
<feature type="compositionally biased region" description="Low complexity" evidence="1">
    <location>
        <begin position="70"/>
        <end position="81"/>
    </location>
</feature>
<dbReference type="EMBL" id="JANVFT010000069">
    <property type="protein sequence ID" value="KAJ4476814.1"/>
    <property type="molecule type" value="Genomic_DNA"/>
</dbReference>
<comment type="caution">
    <text evidence="2">The sequence shown here is derived from an EMBL/GenBank/DDBJ whole genome shotgun (WGS) entry which is preliminary data.</text>
</comment>
<organism evidence="2 3">
    <name type="scientific">Lentinula lateritia</name>
    <dbReference type="NCBI Taxonomy" id="40482"/>
    <lineage>
        <taxon>Eukaryota</taxon>
        <taxon>Fungi</taxon>
        <taxon>Dikarya</taxon>
        <taxon>Basidiomycota</taxon>
        <taxon>Agaricomycotina</taxon>
        <taxon>Agaricomycetes</taxon>
        <taxon>Agaricomycetidae</taxon>
        <taxon>Agaricales</taxon>
        <taxon>Marasmiineae</taxon>
        <taxon>Omphalotaceae</taxon>
        <taxon>Lentinula</taxon>
    </lineage>
</organism>
<evidence type="ECO:0000313" key="3">
    <source>
        <dbReference type="Proteomes" id="UP001150217"/>
    </source>
</evidence>
<keyword evidence="3" id="KW-1185">Reference proteome</keyword>
<feature type="region of interest" description="Disordered" evidence="1">
    <location>
        <begin position="60"/>
        <end position="81"/>
    </location>
</feature>
<reference evidence="2" key="1">
    <citation type="submission" date="2022-08" db="EMBL/GenBank/DDBJ databases">
        <title>A Global Phylogenomic Analysis of the Shiitake Genus Lentinula.</title>
        <authorList>
            <consortium name="DOE Joint Genome Institute"/>
            <person name="Sierra-Patev S."/>
            <person name="Min B."/>
            <person name="Naranjo-Ortiz M."/>
            <person name="Looney B."/>
            <person name="Konkel Z."/>
            <person name="Slot J.C."/>
            <person name="Sakamoto Y."/>
            <person name="Steenwyk J.L."/>
            <person name="Rokas A."/>
            <person name="Carro J."/>
            <person name="Camarero S."/>
            <person name="Ferreira P."/>
            <person name="Molpeceres G."/>
            <person name="Ruiz-Duenas F.J."/>
            <person name="Serrano A."/>
            <person name="Henrissat B."/>
            <person name="Drula E."/>
            <person name="Hughes K.W."/>
            <person name="Mata J.L."/>
            <person name="Ishikawa N.K."/>
            <person name="Vargas-Isla R."/>
            <person name="Ushijima S."/>
            <person name="Smith C.A."/>
            <person name="Ahrendt S."/>
            <person name="Andreopoulos W."/>
            <person name="He G."/>
            <person name="Labutti K."/>
            <person name="Lipzen A."/>
            <person name="Ng V."/>
            <person name="Riley R."/>
            <person name="Sandor L."/>
            <person name="Barry K."/>
            <person name="Martinez A.T."/>
            <person name="Xiao Y."/>
            <person name="Gibbons J.G."/>
            <person name="Terashima K."/>
            <person name="Grigoriev I.V."/>
            <person name="Hibbett D.S."/>
        </authorList>
    </citation>
    <scope>NUCLEOTIDE SEQUENCE</scope>
    <source>
        <strain evidence="2">RHP3577 ss4</strain>
    </source>
</reference>
<accession>A0ABQ8V6L5</accession>
<sequence length="271" mass="30587">MTSCHTGLWNHLSVEDKALLAQFHQGHIDFNFEELLSPIDGREATHNNLSRIEEEAGYSKFHNHPAPPISSRTQTPPSPLTSLSPSFSLRIDSPIVASMSTPLPKRDECSAPKFDPTARAAGIDEDSDKMKKTILGYLDAKTMKFWQSLDTFNDDTKTWEEFKTEILDYYPGTTETDKVTTEELNWPSTTKSSQWWLKPPQQTLFKILIAQHYVRPFPENIRARIDTGLYVHYPTKKVGQAYTINETRKVITFLLSDASAPVSSGSFCSGV</sequence>
<proteinExistence type="predicted"/>
<evidence type="ECO:0000313" key="2">
    <source>
        <dbReference type="EMBL" id="KAJ4476814.1"/>
    </source>
</evidence>
<protein>
    <submittedName>
        <fullName evidence="2">Uncharacterized protein</fullName>
    </submittedName>
</protein>
<name>A0ABQ8V6L5_9AGAR</name>
<dbReference type="Proteomes" id="UP001150217">
    <property type="component" value="Unassembled WGS sequence"/>
</dbReference>
<evidence type="ECO:0000256" key="1">
    <source>
        <dbReference type="SAM" id="MobiDB-lite"/>
    </source>
</evidence>